<organism evidence="4 5">
    <name type="scientific">Paeniglutamicibacter antarcticus</name>
    <dbReference type="NCBI Taxonomy" id="494023"/>
    <lineage>
        <taxon>Bacteria</taxon>
        <taxon>Bacillati</taxon>
        <taxon>Actinomycetota</taxon>
        <taxon>Actinomycetes</taxon>
        <taxon>Micrococcales</taxon>
        <taxon>Micrococcaceae</taxon>
        <taxon>Paeniglutamicibacter</taxon>
    </lineage>
</organism>
<keyword evidence="5" id="KW-1185">Reference proteome</keyword>
<dbReference type="Gene3D" id="3.40.720.10">
    <property type="entry name" value="Alkaline Phosphatase, subunit A"/>
    <property type="match status" value="1"/>
</dbReference>
<comment type="caution">
    <text evidence="4">The sequence shown here is derived from an EMBL/GenBank/DDBJ whole genome shotgun (WGS) entry which is preliminary data.</text>
</comment>
<protein>
    <recommendedName>
        <fullName evidence="3">Sulfatase N-terminal domain-containing protein</fullName>
    </recommendedName>
</protein>
<dbReference type="RefSeq" id="WP_425571758.1">
    <property type="nucleotide sequence ID" value="NZ_BAABLK010000027.1"/>
</dbReference>
<dbReference type="PANTHER" id="PTHR42693:SF33">
    <property type="entry name" value="ARYLSULFATASE"/>
    <property type="match status" value="1"/>
</dbReference>
<dbReference type="PANTHER" id="PTHR42693">
    <property type="entry name" value="ARYLSULFATASE FAMILY MEMBER"/>
    <property type="match status" value="1"/>
</dbReference>
<feature type="domain" description="Sulfatase N-terminal" evidence="3">
    <location>
        <begin position="34"/>
        <end position="261"/>
    </location>
</feature>
<dbReference type="SUPFAM" id="SSF53649">
    <property type="entry name" value="Alkaline phosphatase-like"/>
    <property type="match status" value="1"/>
</dbReference>
<name>A0ABP9TNU2_9MICC</name>
<dbReference type="InterPro" id="IPR000917">
    <property type="entry name" value="Sulfatase_N"/>
</dbReference>
<dbReference type="InterPro" id="IPR050738">
    <property type="entry name" value="Sulfatase"/>
</dbReference>
<proteinExistence type="inferred from homology"/>
<accession>A0ABP9TNU2</accession>
<evidence type="ECO:0000259" key="3">
    <source>
        <dbReference type="Pfam" id="PF00884"/>
    </source>
</evidence>
<dbReference type="Pfam" id="PF00884">
    <property type="entry name" value="Sulfatase"/>
    <property type="match status" value="1"/>
</dbReference>
<evidence type="ECO:0000313" key="4">
    <source>
        <dbReference type="EMBL" id="GAA5227120.1"/>
    </source>
</evidence>
<comment type="similarity">
    <text evidence="1">Belongs to the sulfatase family.</text>
</comment>
<feature type="region of interest" description="Disordered" evidence="2">
    <location>
        <begin position="1"/>
        <end position="26"/>
    </location>
</feature>
<dbReference type="Proteomes" id="UP001501257">
    <property type="component" value="Unassembled WGS sequence"/>
</dbReference>
<evidence type="ECO:0000256" key="2">
    <source>
        <dbReference type="SAM" id="MobiDB-lite"/>
    </source>
</evidence>
<evidence type="ECO:0000313" key="5">
    <source>
        <dbReference type="Proteomes" id="UP001501257"/>
    </source>
</evidence>
<reference evidence="5" key="1">
    <citation type="journal article" date="2019" name="Int. J. Syst. Evol. Microbiol.">
        <title>The Global Catalogue of Microorganisms (GCM) 10K type strain sequencing project: providing services to taxonomists for standard genome sequencing and annotation.</title>
        <authorList>
            <consortium name="The Broad Institute Genomics Platform"/>
            <consortium name="The Broad Institute Genome Sequencing Center for Infectious Disease"/>
            <person name="Wu L."/>
            <person name="Ma J."/>
        </authorList>
    </citation>
    <scope>NUCLEOTIDE SEQUENCE [LARGE SCALE GENOMIC DNA]</scope>
    <source>
        <strain evidence="5">JCM 18952</strain>
    </source>
</reference>
<gene>
    <name evidence="4" type="ORF">GCM10025778_16530</name>
</gene>
<sequence length="265" mass="28857">MHAGARTGLGTAVSPSTRPRWPSASRTWAAPTGYLGKVHYGQDGAGDAGAPPHHGFDTTYYGVAGQQKGRLNYLRHCAAAVAEYGQFGATTSAVQPMLEGETEVELEGFLTDELGVRVRAFVSENAADGQPFFLMLAFNAVHNFCWQLPAEELEKRNLPTHPDYRDGSEDYLGRYDGQVSPNLEHDRENDVAQLELMDRKVAGLLESLEEQGIADDTVVVYLRDNGGSNCNFADNTPLRGTKYTLWDGGIRVPCLLRWPGGGIPA</sequence>
<evidence type="ECO:0000256" key="1">
    <source>
        <dbReference type="ARBA" id="ARBA00008779"/>
    </source>
</evidence>
<dbReference type="EMBL" id="BAABLK010000027">
    <property type="protein sequence ID" value="GAA5227120.1"/>
    <property type="molecule type" value="Genomic_DNA"/>
</dbReference>
<dbReference type="InterPro" id="IPR017850">
    <property type="entry name" value="Alkaline_phosphatase_core_sf"/>
</dbReference>